<evidence type="ECO:0000259" key="3">
    <source>
        <dbReference type="Pfam" id="PF07282"/>
    </source>
</evidence>
<dbReference type="Pfam" id="PF07282">
    <property type="entry name" value="Cas12f1-like_TNB"/>
    <property type="match status" value="1"/>
</dbReference>
<dbReference type="NCBIfam" id="NF040570">
    <property type="entry name" value="guided_TnpB"/>
    <property type="match status" value="1"/>
</dbReference>
<dbReference type="AlphaFoldDB" id="A0A7W7HKD2"/>
<reference evidence="4 5" key="1">
    <citation type="submission" date="2020-08" db="EMBL/GenBank/DDBJ databases">
        <title>Sequencing the genomes of 1000 actinobacteria strains.</title>
        <authorList>
            <person name="Klenk H.-P."/>
        </authorList>
    </citation>
    <scope>NUCLEOTIDE SEQUENCE [LARGE SCALE GENOMIC DNA]</scope>
    <source>
        <strain evidence="4 5">DSM 43150</strain>
    </source>
</reference>
<evidence type="ECO:0000313" key="4">
    <source>
        <dbReference type="EMBL" id="MBB4752129.1"/>
    </source>
</evidence>
<evidence type="ECO:0000256" key="1">
    <source>
        <dbReference type="ARBA" id="ARBA00023125"/>
    </source>
</evidence>
<organism evidence="4 5">
    <name type="scientific">Actinoplanes lobatus</name>
    <dbReference type="NCBI Taxonomy" id="113568"/>
    <lineage>
        <taxon>Bacteria</taxon>
        <taxon>Bacillati</taxon>
        <taxon>Actinomycetota</taxon>
        <taxon>Actinomycetes</taxon>
        <taxon>Micromonosporales</taxon>
        <taxon>Micromonosporaceae</taxon>
        <taxon>Actinoplanes</taxon>
    </lineage>
</organism>
<feature type="region of interest" description="Disordered" evidence="2">
    <location>
        <begin position="381"/>
        <end position="406"/>
    </location>
</feature>
<feature type="region of interest" description="Disordered" evidence="2">
    <location>
        <begin position="214"/>
        <end position="233"/>
    </location>
</feature>
<feature type="domain" description="Cas12f1-like TNB" evidence="3">
    <location>
        <begin position="302"/>
        <end position="356"/>
    </location>
</feature>
<dbReference type="RefSeq" id="WP_223149638.1">
    <property type="nucleotide sequence ID" value="NZ_JACHNC010000001.1"/>
</dbReference>
<protein>
    <submittedName>
        <fullName evidence="4">Putative transposase</fullName>
    </submittedName>
</protein>
<dbReference type="GO" id="GO:0003677">
    <property type="term" value="F:DNA binding"/>
    <property type="evidence" value="ECO:0007669"/>
    <property type="project" value="UniProtKB-KW"/>
</dbReference>
<name>A0A7W7HKD2_9ACTN</name>
<sequence length="406" mass="45020">MDETVRYTYRLRPGRIAEAALLDEWGRCRWLWNEAVHQQRTGRKPTFGKLSKLLTDARGCNAWLRAGSQVAQQQTLRTYGTALNHSFTVKGRGRPRAKRLKDALPSLEYTTRGFSIKGGRLRLPGRVTIPVVWSRELPSAPSSVRVYRDSLGHWYASFVVRREQADAPDADLPGIGVDWGVKATATTTDPAFDLPHLGYRKRCAAELAKAQRRMARRRRPKGRPPSKGYQTAQRQAARIAKKAARQNTYDARVWAKNVIEHHSLIAVEDFKPKFLAKSRMARKAADAAIGACKRELVERGMRAGRKVVLVPPAYTTMTCSGCGERANHRLGLGVRIFECTACGYTADRDLNAARTILATAERDRASADDVRHLIASLRDGGSDAVRAGNPGPGPGGKSPEFIRGDR</sequence>
<feature type="compositionally biased region" description="Basic residues" evidence="2">
    <location>
        <begin position="214"/>
        <end position="224"/>
    </location>
</feature>
<dbReference type="InterPro" id="IPR010095">
    <property type="entry name" value="Cas12f1-like_TNB"/>
</dbReference>
<dbReference type="Proteomes" id="UP000590511">
    <property type="component" value="Unassembled WGS sequence"/>
</dbReference>
<evidence type="ECO:0000256" key="2">
    <source>
        <dbReference type="SAM" id="MobiDB-lite"/>
    </source>
</evidence>
<proteinExistence type="predicted"/>
<comment type="caution">
    <text evidence="4">The sequence shown here is derived from an EMBL/GenBank/DDBJ whole genome shotgun (WGS) entry which is preliminary data.</text>
</comment>
<gene>
    <name evidence="4" type="ORF">BJ964_006290</name>
</gene>
<accession>A0A7W7HKD2</accession>
<dbReference type="EMBL" id="JACHNC010000001">
    <property type="protein sequence ID" value="MBB4752129.1"/>
    <property type="molecule type" value="Genomic_DNA"/>
</dbReference>
<evidence type="ECO:0000313" key="5">
    <source>
        <dbReference type="Proteomes" id="UP000590511"/>
    </source>
</evidence>
<keyword evidence="1" id="KW-0238">DNA-binding</keyword>